<evidence type="ECO:0000313" key="1">
    <source>
        <dbReference type="EMBL" id="GEC96887.1"/>
    </source>
</evidence>
<reference evidence="1 2" key="1">
    <citation type="submission" date="2019-06" db="EMBL/GenBank/DDBJ databases">
        <title>Whole genome shotgun sequence of Zoogloea ramigera NBRC 15342.</title>
        <authorList>
            <person name="Hosoyama A."/>
            <person name="Uohara A."/>
            <person name="Ohji S."/>
            <person name="Ichikawa N."/>
        </authorList>
    </citation>
    <scope>NUCLEOTIDE SEQUENCE [LARGE SCALE GENOMIC DNA]</scope>
    <source>
        <strain evidence="1 2">NBRC 15342</strain>
    </source>
</reference>
<evidence type="ECO:0000313" key="2">
    <source>
        <dbReference type="Proteomes" id="UP000318422"/>
    </source>
</evidence>
<dbReference type="Proteomes" id="UP000318422">
    <property type="component" value="Unassembled WGS sequence"/>
</dbReference>
<proteinExistence type="predicted"/>
<name>A0A4Y4D0T7_ZOORA</name>
<dbReference type="RefSeq" id="WP_141353647.1">
    <property type="nucleotide sequence ID" value="NZ_BJNV01000056.1"/>
</dbReference>
<gene>
    <name evidence="1" type="ORF">ZRA01_29600</name>
</gene>
<dbReference type="AlphaFoldDB" id="A0A4Y4D0T7"/>
<accession>A0A4Y4D0T7</accession>
<sequence>MDETYYPRATRERADKIPDDFFDDNPEVIQCREVLAAAEEAHEKVIGAYQAAIGTLQALEARIAALGAQVVEAQGALKALAAQCPQEGDMEFTAAVEARASIQRLTWQHQAANDAMPAAHDAMAIARRPVEVASMRTDNASVKLRELLKRLKLEHAQRSY</sequence>
<keyword evidence="2" id="KW-1185">Reference proteome</keyword>
<organism evidence="1 2">
    <name type="scientific">Zoogloea ramigera</name>
    <dbReference type="NCBI Taxonomy" id="350"/>
    <lineage>
        <taxon>Bacteria</taxon>
        <taxon>Pseudomonadati</taxon>
        <taxon>Pseudomonadota</taxon>
        <taxon>Betaproteobacteria</taxon>
        <taxon>Rhodocyclales</taxon>
        <taxon>Zoogloeaceae</taxon>
        <taxon>Zoogloea</taxon>
    </lineage>
</organism>
<comment type="caution">
    <text evidence="1">The sequence shown here is derived from an EMBL/GenBank/DDBJ whole genome shotgun (WGS) entry which is preliminary data.</text>
</comment>
<protein>
    <submittedName>
        <fullName evidence="1">Uncharacterized protein</fullName>
    </submittedName>
</protein>
<dbReference type="EMBL" id="BJNV01000056">
    <property type="protein sequence ID" value="GEC96887.1"/>
    <property type="molecule type" value="Genomic_DNA"/>
</dbReference>